<protein>
    <submittedName>
        <fullName evidence="1">Uncharacterized protein</fullName>
    </submittedName>
</protein>
<name>A0A6L3ZCS8_9FLAO</name>
<reference evidence="1 2" key="1">
    <citation type="submission" date="2019-10" db="EMBL/GenBank/DDBJ databases">
        <title>Genome sequence of Phaeocystidibacter marisrubri JCM30614 (type strain).</title>
        <authorList>
            <person name="Bowman J.P."/>
        </authorList>
    </citation>
    <scope>NUCLEOTIDE SEQUENCE [LARGE SCALE GENOMIC DNA]</scope>
    <source>
        <strain evidence="1 2">JCM 30614</strain>
    </source>
</reference>
<comment type="caution">
    <text evidence="1">The sequence shown here is derived from an EMBL/GenBank/DDBJ whole genome shotgun (WGS) entry which is preliminary data.</text>
</comment>
<proteinExistence type="predicted"/>
<accession>A0A6L3ZCS8</accession>
<gene>
    <name evidence="1" type="ORF">F8C82_14575</name>
</gene>
<dbReference type="Proteomes" id="UP000484164">
    <property type="component" value="Unassembled WGS sequence"/>
</dbReference>
<sequence length="81" mass="8925">MLSFYGHRPAIKIVNQLHVELVDQSTFTSPLLKGKTKKQLSMLQFNGIGLFGSMPNTQHDPIAGQLIFENNKTGTLSGIIL</sequence>
<evidence type="ECO:0000313" key="2">
    <source>
        <dbReference type="Proteomes" id="UP000484164"/>
    </source>
</evidence>
<dbReference type="RefSeq" id="WP_151694358.1">
    <property type="nucleotide sequence ID" value="NZ_BMGX01000003.1"/>
</dbReference>
<organism evidence="1 2">
    <name type="scientific">Phaeocystidibacter marisrubri</name>
    <dbReference type="NCBI Taxonomy" id="1577780"/>
    <lineage>
        <taxon>Bacteria</taxon>
        <taxon>Pseudomonadati</taxon>
        <taxon>Bacteroidota</taxon>
        <taxon>Flavobacteriia</taxon>
        <taxon>Flavobacteriales</taxon>
        <taxon>Phaeocystidibacteraceae</taxon>
        <taxon>Phaeocystidibacter</taxon>
    </lineage>
</organism>
<dbReference type="EMBL" id="WBVQ01000004">
    <property type="protein sequence ID" value="KAB2815034.1"/>
    <property type="molecule type" value="Genomic_DNA"/>
</dbReference>
<dbReference type="AlphaFoldDB" id="A0A6L3ZCS8"/>
<evidence type="ECO:0000313" key="1">
    <source>
        <dbReference type="EMBL" id="KAB2815034.1"/>
    </source>
</evidence>
<keyword evidence="2" id="KW-1185">Reference proteome</keyword>